<feature type="transmembrane region" description="Helical" evidence="2">
    <location>
        <begin position="58"/>
        <end position="81"/>
    </location>
</feature>
<keyword evidence="2" id="KW-0812">Transmembrane</keyword>
<dbReference type="InterPro" id="IPR058581">
    <property type="entry name" value="TM_HPP"/>
</dbReference>
<dbReference type="Proteomes" id="UP001596407">
    <property type="component" value="Unassembled WGS sequence"/>
</dbReference>
<dbReference type="Pfam" id="PF04982">
    <property type="entry name" value="TM_HPP"/>
    <property type="match status" value="1"/>
</dbReference>
<accession>A0ABD5WVL7</accession>
<feature type="compositionally biased region" description="Basic residues" evidence="1">
    <location>
        <begin position="84"/>
        <end position="94"/>
    </location>
</feature>
<dbReference type="RefSeq" id="WP_382210269.1">
    <property type="nucleotide sequence ID" value="NZ_JBHSZH010000005.1"/>
</dbReference>
<evidence type="ECO:0000256" key="2">
    <source>
        <dbReference type="SAM" id="Phobius"/>
    </source>
</evidence>
<proteinExistence type="predicted"/>
<name>A0ABD5WVL7_9EURY</name>
<dbReference type="EMBL" id="JBHSZH010000005">
    <property type="protein sequence ID" value="MFC7082139.1"/>
    <property type="molecule type" value="Genomic_DNA"/>
</dbReference>
<keyword evidence="2" id="KW-1133">Transmembrane helix</keyword>
<evidence type="ECO:0000313" key="5">
    <source>
        <dbReference type="Proteomes" id="UP001596407"/>
    </source>
</evidence>
<organism evidence="4 5">
    <name type="scientific">Halorussus caseinilyticus</name>
    <dbReference type="NCBI Taxonomy" id="3034025"/>
    <lineage>
        <taxon>Archaea</taxon>
        <taxon>Methanobacteriati</taxon>
        <taxon>Methanobacteriota</taxon>
        <taxon>Stenosarchaea group</taxon>
        <taxon>Halobacteria</taxon>
        <taxon>Halobacteriales</taxon>
        <taxon>Haladaptataceae</taxon>
        <taxon>Halorussus</taxon>
    </lineage>
</organism>
<evidence type="ECO:0000256" key="1">
    <source>
        <dbReference type="SAM" id="MobiDB-lite"/>
    </source>
</evidence>
<evidence type="ECO:0000313" key="4">
    <source>
        <dbReference type="EMBL" id="MFC7082139.1"/>
    </source>
</evidence>
<evidence type="ECO:0000259" key="3">
    <source>
        <dbReference type="Pfam" id="PF04982"/>
    </source>
</evidence>
<reference evidence="4 5" key="1">
    <citation type="journal article" date="2019" name="Int. J. Syst. Evol. Microbiol.">
        <title>The Global Catalogue of Microorganisms (GCM) 10K type strain sequencing project: providing services to taxonomists for standard genome sequencing and annotation.</title>
        <authorList>
            <consortium name="The Broad Institute Genomics Platform"/>
            <consortium name="The Broad Institute Genome Sequencing Center for Infectious Disease"/>
            <person name="Wu L."/>
            <person name="Ma J."/>
        </authorList>
    </citation>
    <scope>NUCLEOTIDE SEQUENCE [LARGE SCALE GENOMIC DNA]</scope>
    <source>
        <strain evidence="4 5">DT72</strain>
    </source>
</reference>
<keyword evidence="5" id="KW-1185">Reference proteome</keyword>
<feature type="domain" description="HPP transmembrane region" evidence="3">
    <location>
        <begin position="2"/>
        <end position="75"/>
    </location>
</feature>
<comment type="caution">
    <text evidence="4">The sequence shown here is derived from an EMBL/GenBank/DDBJ whole genome shotgun (WGS) entry which is preliminary data.</text>
</comment>
<dbReference type="AlphaFoldDB" id="A0ABD5WVL7"/>
<feature type="region of interest" description="Disordered" evidence="1">
    <location>
        <begin position="83"/>
        <end position="102"/>
    </location>
</feature>
<sequence length="102" mass="10573">MREALRESATAGVLLVVVATLAVLTGRTFLFPSLGPSAFLLATRPSAPTSVPRRVAGGHAVGVLAGLVTYHAVASGLAVTAPRPRSRARARRSRPAASSRWC</sequence>
<gene>
    <name evidence="4" type="ORF">ACFQJ6_20655</name>
</gene>
<protein>
    <submittedName>
        <fullName evidence="4">HPP family protein</fullName>
    </submittedName>
</protein>
<keyword evidence="2" id="KW-0472">Membrane</keyword>